<evidence type="ECO:0000256" key="13">
    <source>
        <dbReference type="ARBA" id="ARBA00023136"/>
    </source>
</evidence>
<evidence type="ECO:0000313" key="18">
    <source>
        <dbReference type="EMBL" id="KAJ7627320.1"/>
    </source>
</evidence>
<dbReference type="SUPFAM" id="SSF50044">
    <property type="entry name" value="SH3-domain"/>
    <property type="match status" value="1"/>
</dbReference>
<dbReference type="GO" id="GO:0005737">
    <property type="term" value="C:cytoplasm"/>
    <property type="evidence" value="ECO:0007669"/>
    <property type="project" value="TreeGrafter"/>
</dbReference>
<dbReference type="Pfam" id="PF07653">
    <property type="entry name" value="SH3_2"/>
    <property type="match status" value="1"/>
</dbReference>
<keyword evidence="11" id="KW-1133">Transmembrane helix</keyword>
<sequence>MVLHCLSRHEKKIADWKKLGTMDRQIYGALTWMLNNDITDITYQTFSMIDKRVGVTVDLVLDGRKIFVTEENKEEYIDATVAYITSATKWPVSSPAITPDLYASKKKRRWNIFGGSPKPTMTLVDDEYDDDEPTIRARALHTYIASPDDPNELSFERNEILEIKHQASKWWRATKKDGAYGIVPANYLAVLPSL</sequence>
<dbReference type="SUPFAM" id="SSF56204">
    <property type="entry name" value="Hect, E3 ligase catalytic domain"/>
    <property type="match status" value="1"/>
</dbReference>
<evidence type="ECO:0000256" key="15">
    <source>
        <dbReference type="PROSITE-ProRule" id="PRU00192"/>
    </source>
</evidence>
<evidence type="ECO:0000256" key="11">
    <source>
        <dbReference type="ARBA" id="ARBA00022989"/>
    </source>
</evidence>
<dbReference type="EMBL" id="JARKIF010000011">
    <property type="protein sequence ID" value="KAJ7627320.1"/>
    <property type="molecule type" value="Genomic_DNA"/>
</dbReference>
<name>A0AAD7FM37_9AGAR</name>
<dbReference type="EC" id="2.3.2.26" evidence="5"/>
<dbReference type="Gene3D" id="3.30.2160.10">
    <property type="entry name" value="Hect, E3 ligase catalytic domain"/>
    <property type="match status" value="1"/>
</dbReference>
<keyword evidence="19" id="KW-1185">Reference proteome</keyword>
<keyword evidence="9" id="KW-0812">Transmembrane</keyword>
<keyword evidence="8" id="KW-0808">Transferase</keyword>
<evidence type="ECO:0000256" key="10">
    <source>
        <dbReference type="ARBA" id="ARBA00022786"/>
    </source>
</evidence>
<dbReference type="Proteomes" id="UP001221142">
    <property type="component" value="Unassembled WGS sequence"/>
</dbReference>
<keyword evidence="7" id="KW-1003">Cell membrane</keyword>
<evidence type="ECO:0000259" key="16">
    <source>
        <dbReference type="PROSITE" id="PS50002"/>
    </source>
</evidence>
<evidence type="ECO:0000256" key="2">
    <source>
        <dbReference type="ARBA" id="ARBA00004651"/>
    </source>
</evidence>
<evidence type="ECO:0000259" key="17">
    <source>
        <dbReference type="PROSITE" id="PS50237"/>
    </source>
</evidence>
<reference evidence="18" key="1">
    <citation type="submission" date="2023-03" db="EMBL/GenBank/DDBJ databases">
        <title>Massive genome expansion in bonnet fungi (Mycena s.s.) driven by repeated elements and novel gene families across ecological guilds.</title>
        <authorList>
            <consortium name="Lawrence Berkeley National Laboratory"/>
            <person name="Harder C.B."/>
            <person name="Miyauchi S."/>
            <person name="Viragh M."/>
            <person name="Kuo A."/>
            <person name="Thoen E."/>
            <person name="Andreopoulos B."/>
            <person name="Lu D."/>
            <person name="Skrede I."/>
            <person name="Drula E."/>
            <person name="Henrissat B."/>
            <person name="Morin E."/>
            <person name="Kohler A."/>
            <person name="Barry K."/>
            <person name="LaButti K."/>
            <person name="Morin E."/>
            <person name="Salamov A."/>
            <person name="Lipzen A."/>
            <person name="Mereny Z."/>
            <person name="Hegedus B."/>
            <person name="Baldrian P."/>
            <person name="Stursova M."/>
            <person name="Weitz H."/>
            <person name="Taylor A."/>
            <person name="Grigoriev I.V."/>
            <person name="Nagy L.G."/>
            <person name="Martin F."/>
            <person name="Kauserud H."/>
        </authorList>
    </citation>
    <scope>NUCLEOTIDE SEQUENCE</scope>
    <source>
        <strain evidence="18">9284</strain>
    </source>
</reference>
<dbReference type="InterPro" id="IPR035983">
    <property type="entry name" value="Hect_E3_ubiquitin_ligase"/>
</dbReference>
<evidence type="ECO:0000256" key="6">
    <source>
        <dbReference type="ARBA" id="ARBA00022443"/>
    </source>
</evidence>
<comment type="pathway">
    <text evidence="3">Protein modification; protein ubiquitination.</text>
</comment>
<dbReference type="InterPro" id="IPR035522">
    <property type="entry name" value="Sho1_SH3"/>
</dbReference>
<dbReference type="PANTHER" id="PTHR11254">
    <property type="entry name" value="HECT DOMAIN UBIQUITIN-PROTEIN LIGASE"/>
    <property type="match status" value="1"/>
</dbReference>
<evidence type="ECO:0000256" key="3">
    <source>
        <dbReference type="ARBA" id="ARBA00004906"/>
    </source>
</evidence>
<dbReference type="InterPro" id="IPR036028">
    <property type="entry name" value="SH3-like_dom_sf"/>
</dbReference>
<feature type="domain" description="SH3" evidence="16">
    <location>
        <begin position="132"/>
        <end position="193"/>
    </location>
</feature>
<keyword evidence="12" id="KW-0346">Stress response</keyword>
<dbReference type="GO" id="GO:0006511">
    <property type="term" value="P:ubiquitin-dependent protein catabolic process"/>
    <property type="evidence" value="ECO:0007669"/>
    <property type="project" value="TreeGrafter"/>
</dbReference>
<dbReference type="InterPro" id="IPR000569">
    <property type="entry name" value="HECT_dom"/>
</dbReference>
<evidence type="ECO:0000256" key="9">
    <source>
        <dbReference type="ARBA" id="ARBA00022692"/>
    </source>
</evidence>
<dbReference type="PROSITE" id="PS50002">
    <property type="entry name" value="SH3"/>
    <property type="match status" value="1"/>
</dbReference>
<evidence type="ECO:0000256" key="8">
    <source>
        <dbReference type="ARBA" id="ARBA00022679"/>
    </source>
</evidence>
<dbReference type="SMART" id="SM00326">
    <property type="entry name" value="SH3"/>
    <property type="match status" value="1"/>
</dbReference>
<dbReference type="Gene3D" id="2.30.30.40">
    <property type="entry name" value="SH3 Domains"/>
    <property type="match status" value="1"/>
</dbReference>
<comment type="catalytic activity">
    <reaction evidence="1">
        <text>S-ubiquitinyl-[E2 ubiquitin-conjugating enzyme]-L-cysteine + [acceptor protein]-L-lysine = [E2 ubiquitin-conjugating enzyme]-L-cysteine + N(6)-ubiquitinyl-[acceptor protein]-L-lysine.</text>
        <dbReference type="EC" id="2.3.2.26"/>
    </reaction>
</comment>
<feature type="domain" description="HECT" evidence="17">
    <location>
        <begin position="10"/>
        <end position="83"/>
    </location>
</feature>
<comment type="caution">
    <text evidence="14">Lacks conserved residue(s) required for the propagation of feature annotation.</text>
</comment>
<evidence type="ECO:0000256" key="7">
    <source>
        <dbReference type="ARBA" id="ARBA00022475"/>
    </source>
</evidence>
<dbReference type="Pfam" id="PF00632">
    <property type="entry name" value="HECT"/>
    <property type="match status" value="1"/>
</dbReference>
<dbReference type="PRINTS" id="PR00452">
    <property type="entry name" value="SH3DOMAIN"/>
</dbReference>
<comment type="caution">
    <text evidence="18">The sequence shown here is derived from an EMBL/GenBank/DDBJ whole genome shotgun (WGS) entry which is preliminary data.</text>
</comment>
<keyword evidence="10 14" id="KW-0833">Ubl conjugation pathway</keyword>
<evidence type="ECO:0000313" key="19">
    <source>
        <dbReference type="Proteomes" id="UP001221142"/>
    </source>
</evidence>
<dbReference type="GO" id="GO:0061630">
    <property type="term" value="F:ubiquitin protein ligase activity"/>
    <property type="evidence" value="ECO:0007669"/>
    <property type="project" value="UniProtKB-EC"/>
</dbReference>
<evidence type="ECO:0000256" key="4">
    <source>
        <dbReference type="ARBA" id="ARBA00009739"/>
    </source>
</evidence>
<dbReference type="GO" id="GO:0005634">
    <property type="term" value="C:nucleus"/>
    <property type="evidence" value="ECO:0007669"/>
    <property type="project" value="TreeGrafter"/>
</dbReference>
<keyword evidence="13" id="KW-0472">Membrane</keyword>
<comment type="subcellular location">
    <subcellularLocation>
        <location evidence="2">Cell membrane</location>
        <topology evidence="2">Multi-pass membrane protein</topology>
    </subcellularLocation>
</comment>
<dbReference type="PANTHER" id="PTHR11254:SF67">
    <property type="entry name" value="E3 UBIQUITIN-PROTEIN LIGASE HUWE1"/>
    <property type="match status" value="1"/>
</dbReference>
<dbReference type="GO" id="GO:0005886">
    <property type="term" value="C:plasma membrane"/>
    <property type="evidence" value="ECO:0007669"/>
    <property type="project" value="UniProtKB-SubCell"/>
</dbReference>
<evidence type="ECO:0000256" key="14">
    <source>
        <dbReference type="PROSITE-ProRule" id="PRU00104"/>
    </source>
</evidence>
<gene>
    <name evidence="18" type="ORF">FB45DRAFT_59683</name>
</gene>
<protein>
    <recommendedName>
        <fullName evidence="5">HECT-type E3 ubiquitin transferase</fullName>
        <ecNumber evidence="5">2.3.2.26</ecNumber>
    </recommendedName>
</protein>
<dbReference type="InterPro" id="IPR001452">
    <property type="entry name" value="SH3_domain"/>
</dbReference>
<evidence type="ECO:0000256" key="5">
    <source>
        <dbReference type="ARBA" id="ARBA00012485"/>
    </source>
</evidence>
<organism evidence="18 19">
    <name type="scientific">Roridomyces roridus</name>
    <dbReference type="NCBI Taxonomy" id="1738132"/>
    <lineage>
        <taxon>Eukaryota</taxon>
        <taxon>Fungi</taxon>
        <taxon>Dikarya</taxon>
        <taxon>Basidiomycota</taxon>
        <taxon>Agaricomycotina</taxon>
        <taxon>Agaricomycetes</taxon>
        <taxon>Agaricomycetidae</taxon>
        <taxon>Agaricales</taxon>
        <taxon>Marasmiineae</taxon>
        <taxon>Mycenaceae</taxon>
        <taxon>Roridomyces</taxon>
    </lineage>
</organism>
<dbReference type="PROSITE" id="PS50237">
    <property type="entry name" value="HECT"/>
    <property type="match status" value="1"/>
</dbReference>
<evidence type="ECO:0000256" key="1">
    <source>
        <dbReference type="ARBA" id="ARBA00000885"/>
    </source>
</evidence>
<comment type="similarity">
    <text evidence="4">Belongs to the SHO1 family.</text>
</comment>
<dbReference type="AlphaFoldDB" id="A0AAD7FM37"/>
<proteinExistence type="inferred from homology"/>
<accession>A0AAD7FM37</accession>
<dbReference type="InterPro" id="IPR050409">
    <property type="entry name" value="E3_ubiq-protein_ligase"/>
</dbReference>
<keyword evidence="6 15" id="KW-0728">SH3 domain</keyword>
<dbReference type="GO" id="GO:0000209">
    <property type="term" value="P:protein polyubiquitination"/>
    <property type="evidence" value="ECO:0007669"/>
    <property type="project" value="TreeGrafter"/>
</dbReference>
<dbReference type="CDD" id="cd11855">
    <property type="entry name" value="SH3_Sho1p"/>
    <property type="match status" value="1"/>
</dbReference>
<evidence type="ECO:0000256" key="12">
    <source>
        <dbReference type="ARBA" id="ARBA00023016"/>
    </source>
</evidence>